<sequence length="297" mass="32420">MLLLAPSSFSLFLLAFSSCATAHLAAWHKGMYCMKGNQGNDDRNTNDAVQPLYQLQKADWWFHHNNKCDEFPPDDGNVLEIPANGEFTVEHAVNRVFTTLVDNPVLGTYVNGQEYSNLGESREGKEPGSECIVEPNIHTQNETMAAGTAFAISYQSELSAVTQDNLVVFSVLYQTPWKRIATYQAPDLPACPEGGCICAWGWIPNGCGEPSSYMVGFKCTVMNATSKRSIASPSPPAWCEDDQSKCVKGAKQMIYWNQAEGNNVEVDGTDSVGQPKSPGYSAKMGFSNGAQNDIFAD</sequence>
<dbReference type="Pfam" id="PF22810">
    <property type="entry name" value="LPMO_AA14"/>
    <property type="match status" value="1"/>
</dbReference>
<keyword evidence="5 13" id="KW-0732">Signal</keyword>
<keyword evidence="4" id="KW-0479">Metal-binding</keyword>
<evidence type="ECO:0000256" key="3">
    <source>
        <dbReference type="ARBA" id="ARBA00022525"/>
    </source>
</evidence>
<keyword evidence="3" id="KW-0964">Secreted</keyword>
<evidence type="ECO:0000256" key="13">
    <source>
        <dbReference type="SAM" id="SignalP"/>
    </source>
</evidence>
<name>A0A8H4QV75_9AGAR</name>
<feature type="region of interest" description="Disordered" evidence="12">
    <location>
        <begin position="266"/>
        <end position="297"/>
    </location>
</feature>
<gene>
    <name evidence="14" type="ORF">D9613_006247</name>
</gene>
<proteinExistence type="inferred from homology"/>
<evidence type="ECO:0000256" key="4">
    <source>
        <dbReference type="ARBA" id="ARBA00022723"/>
    </source>
</evidence>
<evidence type="ECO:0000256" key="8">
    <source>
        <dbReference type="ARBA" id="ARBA00023033"/>
    </source>
</evidence>
<evidence type="ECO:0000313" key="14">
    <source>
        <dbReference type="EMBL" id="KAF4617821.1"/>
    </source>
</evidence>
<evidence type="ECO:0000256" key="11">
    <source>
        <dbReference type="ARBA" id="ARBA00046340"/>
    </source>
</evidence>
<evidence type="ECO:0000256" key="9">
    <source>
        <dbReference type="ARBA" id="ARBA00023157"/>
    </source>
</evidence>
<comment type="cofactor">
    <cofactor evidence="1">
        <name>Cu(2+)</name>
        <dbReference type="ChEBI" id="CHEBI:29036"/>
    </cofactor>
</comment>
<comment type="similarity">
    <text evidence="11">Belongs to the polysaccharide monooxygenase AA14 family.</text>
</comment>
<accession>A0A8H4QV75</accession>
<dbReference type="InterPro" id="IPR054497">
    <property type="entry name" value="LPMO_AA14"/>
</dbReference>
<keyword evidence="8" id="KW-0503">Monooxygenase</keyword>
<comment type="caution">
    <text evidence="14">The sequence shown here is derived from an EMBL/GenBank/DDBJ whole genome shotgun (WGS) entry which is preliminary data.</text>
</comment>
<keyword evidence="15" id="KW-1185">Reference proteome</keyword>
<dbReference type="EMBL" id="JAACJL010000030">
    <property type="protein sequence ID" value="KAF4617821.1"/>
    <property type="molecule type" value="Genomic_DNA"/>
</dbReference>
<keyword evidence="6" id="KW-0560">Oxidoreductase</keyword>
<evidence type="ECO:0000313" key="15">
    <source>
        <dbReference type="Proteomes" id="UP000521872"/>
    </source>
</evidence>
<dbReference type="AlphaFoldDB" id="A0A8H4QV75"/>
<organism evidence="14 15">
    <name type="scientific">Agrocybe pediades</name>
    <dbReference type="NCBI Taxonomy" id="84607"/>
    <lineage>
        <taxon>Eukaryota</taxon>
        <taxon>Fungi</taxon>
        <taxon>Dikarya</taxon>
        <taxon>Basidiomycota</taxon>
        <taxon>Agaricomycotina</taxon>
        <taxon>Agaricomycetes</taxon>
        <taxon>Agaricomycetidae</taxon>
        <taxon>Agaricales</taxon>
        <taxon>Agaricineae</taxon>
        <taxon>Strophariaceae</taxon>
        <taxon>Agrocybe</taxon>
    </lineage>
</organism>
<evidence type="ECO:0000256" key="2">
    <source>
        <dbReference type="ARBA" id="ARBA00004613"/>
    </source>
</evidence>
<keyword evidence="10" id="KW-0325">Glycoprotein</keyword>
<comment type="subcellular location">
    <subcellularLocation>
        <location evidence="2">Secreted</location>
    </subcellularLocation>
</comment>
<feature type="signal peptide" evidence="13">
    <location>
        <begin position="1"/>
        <end position="22"/>
    </location>
</feature>
<keyword evidence="7" id="KW-0186">Copper</keyword>
<keyword evidence="9" id="KW-1015">Disulfide bond</keyword>
<evidence type="ECO:0000256" key="7">
    <source>
        <dbReference type="ARBA" id="ARBA00023008"/>
    </source>
</evidence>
<protein>
    <submittedName>
        <fullName evidence="14">Uncharacterized protein</fullName>
    </submittedName>
</protein>
<reference evidence="14 15" key="1">
    <citation type="submission" date="2019-12" db="EMBL/GenBank/DDBJ databases">
        <authorList>
            <person name="Floudas D."/>
            <person name="Bentzer J."/>
            <person name="Ahren D."/>
            <person name="Johansson T."/>
            <person name="Persson P."/>
            <person name="Tunlid A."/>
        </authorList>
    </citation>
    <scope>NUCLEOTIDE SEQUENCE [LARGE SCALE GENOMIC DNA]</scope>
    <source>
        <strain evidence="14 15">CBS 102.39</strain>
    </source>
</reference>
<dbReference type="GO" id="GO:0005576">
    <property type="term" value="C:extracellular region"/>
    <property type="evidence" value="ECO:0007669"/>
    <property type="project" value="UniProtKB-SubCell"/>
</dbReference>
<evidence type="ECO:0000256" key="5">
    <source>
        <dbReference type="ARBA" id="ARBA00022729"/>
    </source>
</evidence>
<evidence type="ECO:0000256" key="10">
    <source>
        <dbReference type="ARBA" id="ARBA00023180"/>
    </source>
</evidence>
<dbReference type="GO" id="GO:0004497">
    <property type="term" value="F:monooxygenase activity"/>
    <property type="evidence" value="ECO:0007669"/>
    <property type="project" value="UniProtKB-KW"/>
</dbReference>
<evidence type="ECO:0000256" key="6">
    <source>
        <dbReference type="ARBA" id="ARBA00023002"/>
    </source>
</evidence>
<evidence type="ECO:0000256" key="1">
    <source>
        <dbReference type="ARBA" id="ARBA00001973"/>
    </source>
</evidence>
<dbReference type="Proteomes" id="UP000521872">
    <property type="component" value="Unassembled WGS sequence"/>
</dbReference>
<evidence type="ECO:0000256" key="12">
    <source>
        <dbReference type="SAM" id="MobiDB-lite"/>
    </source>
</evidence>
<dbReference type="GO" id="GO:0046872">
    <property type="term" value="F:metal ion binding"/>
    <property type="evidence" value="ECO:0007669"/>
    <property type="project" value="UniProtKB-KW"/>
</dbReference>
<feature type="chain" id="PRO_5034089339" evidence="13">
    <location>
        <begin position="23"/>
        <end position="297"/>
    </location>
</feature>